<dbReference type="InterPro" id="IPR013201">
    <property type="entry name" value="Prot_inhib_I29"/>
</dbReference>
<dbReference type="PRINTS" id="PR00705">
    <property type="entry name" value="PAPAIN"/>
</dbReference>
<keyword evidence="4" id="KW-0788">Thiol protease</keyword>
<dbReference type="InterPro" id="IPR013128">
    <property type="entry name" value="Peptidase_C1A"/>
</dbReference>
<dbReference type="Proteomes" id="UP001153737">
    <property type="component" value="Chromosome 6"/>
</dbReference>
<dbReference type="InterPro" id="IPR000169">
    <property type="entry name" value="Pept_cys_AS"/>
</dbReference>
<proteinExistence type="inferred from homology"/>
<reference evidence="10" key="1">
    <citation type="submission" date="2022-01" db="EMBL/GenBank/DDBJ databases">
        <authorList>
            <person name="King R."/>
        </authorList>
    </citation>
    <scope>NUCLEOTIDE SEQUENCE</scope>
</reference>
<name>A0A9P0DVU5_PHACE</name>
<evidence type="ECO:0000256" key="7">
    <source>
        <dbReference type="SAM" id="SignalP"/>
    </source>
</evidence>
<reference evidence="10" key="2">
    <citation type="submission" date="2022-10" db="EMBL/GenBank/DDBJ databases">
        <authorList>
            <consortium name="ENA_rothamsted_submissions"/>
            <consortium name="culmorum"/>
            <person name="King R."/>
        </authorList>
    </citation>
    <scope>NUCLEOTIDE SEQUENCE</scope>
</reference>
<dbReference type="Gene3D" id="3.90.70.10">
    <property type="entry name" value="Cysteine proteinases"/>
    <property type="match status" value="1"/>
</dbReference>
<evidence type="ECO:0000256" key="3">
    <source>
        <dbReference type="ARBA" id="ARBA00022801"/>
    </source>
</evidence>
<sequence>MRKIRMKLIIAFAAVIVAINAASDQELWADFKKTHGKTYKSLREEKLRYNIFQDTLRQIAEHNVKYENGESTYYLAINQFSDMTDEEFKAMLLKNKASKPSLEGLEVANLTVGAAPESIDWRTKGAVLPIRDQGQCGSCWAFSTVASVEGQAAIKSGSQIPLSQQQLVDCATYEYHNSGCDGGYMLRGFEYIRDHSLESEADYPYTARDERCKANDRRKGIVELTGYKTVPATEESLKEAVGTIGPISVAVNSIPWRHYGGGVFNNNACTGLELDHGVTAVGYGTENGLKFWLVKNSWGTGFGESGYIRIIRDSTHNCGVEKDASYPILA</sequence>
<gene>
    <name evidence="10" type="ORF">PHAECO_LOCUS9837</name>
</gene>
<dbReference type="InterPro" id="IPR039417">
    <property type="entry name" value="Peptidase_C1A_papain-like"/>
</dbReference>
<keyword evidence="11" id="KW-1185">Reference proteome</keyword>
<evidence type="ECO:0000259" key="8">
    <source>
        <dbReference type="SMART" id="SM00645"/>
    </source>
</evidence>
<evidence type="ECO:0000256" key="4">
    <source>
        <dbReference type="ARBA" id="ARBA00022807"/>
    </source>
</evidence>
<evidence type="ECO:0000256" key="2">
    <source>
        <dbReference type="ARBA" id="ARBA00022670"/>
    </source>
</evidence>
<dbReference type="GO" id="GO:0006508">
    <property type="term" value="P:proteolysis"/>
    <property type="evidence" value="ECO:0007669"/>
    <property type="project" value="UniProtKB-KW"/>
</dbReference>
<dbReference type="CDD" id="cd02248">
    <property type="entry name" value="Peptidase_C1A"/>
    <property type="match status" value="1"/>
</dbReference>
<feature type="signal peptide" evidence="7">
    <location>
        <begin position="1"/>
        <end position="21"/>
    </location>
</feature>
<feature type="domain" description="Cathepsin propeptide inhibitor" evidence="9">
    <location>
        <begin position="28"/>
        <end position="88"/>
    </location>
</feature>
<keyword evidence="3" id="KW-0378">Hydrolase</keyword>
<dbReference type="AlphaFoldDB" id="A0A9P0DVU5"/>
<keyword evidence="5" id="KW-0865">Zymogen</keyword>
<dbReference type="Pfam" id="PF00112">
    <property type="entry name" value="Peptidase_C1"/>
    <property type="match status" value="1"/>
</dbReference>
<dbReference type="SMART" id="SM00645">
    <property type="entry name" value="Pept_C1"/>
    <property type="match status" value="1"/>
</dbReference>
<dbReference type="PROSITE" id="PS00139">
    <property type="entry name" value="THIOL_PROTEASE_CYS"/>
    <property type="match status" value="1"/>
</dbReference>
<keyword evidence="6" id="KW-1015">Disulfide bond</keyword>
<keyword evidence="2" id="KW-0645">Protease</keyword>
<keyword evidence="7" id="KW-0732">Signal</keyword>
<dbReference type="SMART" id="SM00848">
    <property type="entry name" value="Inhibitor_I29"/>
    <property type="match status" value="1"/>
</dbReference>
<evidence type="ECO:0000256" key="5">
    <source>
        <dbReference type="ARBA" id="ARBA00023145"/>
    </source>
</evidence>
<evidence type="ECO:0000259" key="9">
    <source>
        <dbReference type="SMART" id="SM00848"/>
    </source>
</evidence>
<dbReference type="Pfam" id="PF08246">
    <property type="entry name" value="Inhibitor_I29"/>
    <property type="match status" value="1"/>
</dbReference>
<evidence type="ECO:0000256" key="1">
    <source>
        <dbReference type="ARBA" id="ARBA00008455"/>
    </source>
</evidence>
<evidence type="ECO:0000313" key="11">
    <source>
        <dbReference type="Proteomes" id="UP001153737"/>
    </source>
</evidence>
<organism evidence="10 11">
    <name type="scientific">Phaedon cochleariae</name>
    <name type="common">Mustard beetle</name>
    <dbReference type="NCBI Taxonomy" id="80249"/>
    <lineage>
        <taxon>Eukaryota</taxon>
        <taxon>Metazoa</taxon>
        <taxon>Ecdysozoa</taxon>
        <taxon>Arthropoda</taxon>
        <taxon>Hexapoda</taxon>
        <taxon>Insecta</taxon>
        <taxon>Pterygota</taxon>
        <taxon>Neoptera</taxon>
        <taxon>Endopterygota</taxon>
        <taxon>Coleoptera</taxon>
        <taxon>Polyphaga</taxon>
        <taxon>Cucujiformia</taxon>
        <taxon>Chrysomeloidea</taxon>
        <taxon>Chrysomelidae</taxon>
        <taxon>Chrysomelinae</taxon>
        <taxon>Chrysomelini</taxon>
        <taxon>Phaedon</taxon>
    </lineage>
</organism>
<dbReference type="InterPro" id="IPR038765">
    <property type="entry name" value="Papain-like_cys_pep_sf"/>
</dbReference>
<dbReference type="GO" id="GO:0008234">
    <property type="term" value="F:cysteine-type peptidase activity"/>
    <property type="evidence" value="ECO:0007669"/>
    <property type="project" value="UniProtKB-KW"/>
</dbReference>
<protein>
    <submittedName>
        <fullName evidence="10">Uncharacterized protein</fullName>
    </submittedName>
</protein>
<dbReference type="OrthoDB" id="3176171at2759"/>
<dbReference type="PROSITE" id="PS00639">
    <property type="entry name" value="THIOL_PROTEASE_HIS"/>
    <property type="match status" value="1"/>
</dbReference>
<dbReference type="EMBL" id="OU896712">
    <property type="protein sequence ID" value="CAH1174077.1"/>
    <property type="molecule type" value="Genomic_DNA"/>
</dbReference>
<feature type="domain" description="Peptidase C1A papain C-terminal" evidence="8">
    <location>
        <begin position="115"/>
        <end position="328"/>
    </location>
</feature>
<evidence type="ECO:0000313" key="10">
    <source>
        <dbReference type="EMBL" id="CAH1174077.1"/>
    </source>
</evidence>
<feature type="chain" id="PRO_5040244280" evidence="7">
    <location>
        <begin position="22"/>
        <end position="330"/>
    </location>
</feature>
<dbReference type="InterPro" id="IPR025661">
    <property type="entry name" value="Pept_asp_AS"/>
</dbReference>
<comment type="similarity">
    <text evidence="1">Belongs to the peptidase C1 family.</text>
</comment>
<dbReference type="SUPFAM" id="SSF54001">
    <property type="entry name" value="Cysteine proteinases"/>
    <property type="match status" value="1"/>
</dbReference>
<dbReference type="PANTHER" id="PTHR12411">
    <property type="entry name" value="CYSTEINE PROTEASE FAMILY C1-RELATED"/>
    <property type="match status" value="1"/>
</dbReference>
<evidence type="ECO:0000256" key="6">
    <source>
        <dbReference type="ARBA" id="ARBA00023157"/>
    </source>
</evidence>
<dbReference type="FunFam" id="3.90.70.10:FF:000006">
    <property type="entry name" value="Cathepsin S"/>
    <property type="match status" value="1"/>
</dbReference>
<accession>A0A9P0DVU5</accession>
<dbReference type="InterPro" id="IPR000668">
    <property type="entry name" value="Peptidase_C1A_C"/>
</dbReference>
<dbReference type="InterPro" id="IPR025660">
    <property type="entry name" value="Pept_his_AS"/>
</dbReference>
<dbReference type="PROSITE" id="PS00640">
    <property type="entry name" value="THIOL_PROTEASE_ASN"/>
    <property type="match status" value="1"/>
</dbReference>